<proteinExistence type="predicted"/>
<feature type="transmembrane region" description="Helical" evidence="1">
    <location>
        <begin position="44"/>
        <end position="69"/>
    </location>
</feature>
<reference evidence="2 3" key="1">
    <citation type="submission" date="2019-06" db="EMBL/GenBank/DDBJ databases">
        <title>Genomic Encyclopedia of Archaeal and Bacterial Type Strains, Phase II (KMG-II): from individual species to whole genera.</title>
        <authorList>
            <person name="Goeker M."/>
        </authorList>
    </citation>
    <scope>NUCLEOTIDE SEQUENCE [LARGE SCALE GENOMIC DNA]</scope>
    <source>
        <strain evidence="2 3">DSM 24789</strain>
    </source>
</reference>
<organism evidence="2 3">
    <name type="scientific">Flavobacterium branchiophilum</name>
    <dbReference type="NCBI Taxonomy" id="55197"/>
    <lineage>
        <taxon>Bacteria</taxon>
        <taxon>Pseudomonadati</taxon>
        <taxon>Bacteroidota</taxon>
        <taxon>Flavobacteriia</taxon>
        <taxon>Flavobacteriales</taxon>
        <taxon>Flavobacteriaceae</taxon>
        <taxon>Flavobacterium</taxon>
    </lineage>
</organism>
<evidence type="ECO:0000256" key="1">
    <source>
        <dbReference type="SAM" id="Phobius"/>
    </source>
</evidence>
<gene>
    <name evidence="2" type="ORF">BC670_0571</name>
</gene>
<accession>A0A543G0Y7</accession>
<comment type="caution">
    <text evidence="2">The sequence shown here is derived from an EMBL/GenBank/DDBJ whole genome shotgun (WGS) entry which is preliminary data.</text>
</comment>
<name>A0A543G0Y7_9FLAO</name>
<dbReference type="EMBL" id="VFPJ01000001">
    <property type="protein sequence ID" value="TQM39743.1"/>
    <property type="molecule type" value="Genomic_DNA"/>
</dbReference>
<dbReference type="InterPro" id="IPR046601">
    <property type="entry name" value="DUF6660"/>
</dbReference>
<dbReference type="AlphaFoldDB" id="A0A543G0Y7"/>
<evidence type="ECO:0000313" key="2">
    <source>
        <dbReference type="EMBL" id="TQM39743.1"/>
    </source>
</evidence>
<keyword evidence="1" id="KW-0812">Transmembrane</keyword>
<keyword evidence="1" id="KW-0472">Membrane</keyword>
<dbReference type="Pfam" id="PF20365">
    <property type="entry name" value="DUF6660"/>
    <property type="match status" value="1"/>
</dbReference>
<keyword evidence="1" id="KW-1133">Transmembrane helix</keyword>
<sequence>MQSQCLRESKGFFNRLFANTQTLYDTLELHKPPKKSCKKERSHFKIVIFATMKNFWLLFSILILTLSVLPCGDTVECNDKTKTEITEKDNHEKHNHSSELCPPFCTCACCGVQLANFETQLVSFKENNIFTFQKEKISSYETIYIQKIADKIWQPPKIS</sequence>
<protein>
    <submittedName>
        <fullName evidence="2">Uncharacterized protein</fullName>
    </submittedName>
</protein>
<dbReference type="Proteomes" id="UP000320773">
    <property type="component" value="Unassembled WGS sequence"/>
</dbReference>
<evidence type="ECO:0000313" key="3">
    <source>
        <dbReference type="Proteomes" id="UP000320773"/>
    </source>
</evidence>